<dbReference type="RefSeq" id="WP_019345320.1">
    <property type="nucleotide sequence ID" value="NZ_MLCL01000073.1"/>
</dbReference>
<dbReference type="AlphaFoldDB" id="A0A1Q9W8A7"/>
<sequence length="150" mass="17323">MTLEFIDRRRGSADRYSWMPPFDVEVAYDNPQWWDEVPYHLDDPWSVQVLEDGVEVARVQFAEGGDVNPTYTGVPVVGAERLMIHRIEVAIAARGRKIGTQVIRGVEERNPDRRLIAYSEGADGFWASLGWERYIHPTKRSRPLFIQPPR</sequence>
<keyword evidence="2" id="KW-1185">Reference proteome</keyword>
<gene>
    <name evidence="1" type="ORF">BKG61_18030</name>
</gene>
<dbReference type="STRING" id="1908205.BKG60_19150"/>
<accession>A0A1S1JZR6</accession>
<dbReference type="Gene3D" id="3.40.630.30">
    <property type="match status" value="1"/>
</dbReference>
<evidence type="ECO:0000313" key="2">
    <source>
        <dbReference type="Proteomes" id="UP000179636"/>
    </source>
</evidence>
<reference evidence="1 2" key="1">
    <citation type="submission" date="2016-10" db="EMBL/GenBank/DDBJ databases">
        <title>Evaluation of Human, Animal and Environmental Mycobacterium chelonae Isolates by Core Genome Phylogenomic Analysis, Targeted Gene Comparison, and Anti-microbial Susceptibility Patterns: A Tale of Mistaken Identities.</title>
        <authorList>
            <person name="Fogelson S.B."/>
            <person name="Camus A.C."/>
            <person name="Lorenz W."/>
            <person name="Vasireddy R."/>
            <person name="Vasireddy S."/>
            <person name="Smith T."/>
            <person name="Brown-Elliott B.A."/>
            <person name="Wallace R.J.Jr."/>
            <person name="Hasan N.A."/>
            <person name="Reischl U."/>
            <person name="Sanchez S."/>
        </authorList>
    </citation>
    <scope>NUCLEOTIDE SEQUENCE [LARGE SCALE GENOMIC DNA]</scope>
    <source>
        <strain evidence="1 2">24999</strain>
    </source>
</reference>
<dbReference type="EMBL" id="MLHV01000016">
    <property type="protein sequence ID" value="OHT97150.1"/>
    <property type="molecule type" value="Genomic_DNA"/>
</dbReference>
<keyword evidence="1" id="KW-0808">Transferase</keyword>
<name>A0A1Q9W8A7_9MYCO</name>
<proteinExistence type="predicted"/>
<dbReference type="GO" id="GO:0016740">
    <property type="term" value="F:transferase activity"/>
    <property type="evidence" value="ECO:0007669"/>
    <property type="project" value="UniProtKB-KW"/>
</dbReference>
<organism evidence="1 2">
    <name type="scientific">Mycobacterium syngnathidarum</name>
    <dbReference type="NCBI Taxonomy" id="1908205"/>
    <lineage>
        <taxon>Bacteria</taxon>
        <taxon>Bacillati</taxon>
        <taxon>Actinomycetota</taxon>
        <taxon>Actinomycetes</taxon>
        <taxon>Mycobacteriales</taxon>
        <taxon>Mycobacteriaceae</taxon>
        <taxon>Mycobacterium</taxon>
    </lineage>
</organism>
<accession>A0A1Q9W8A7</accession>
<dbReference type="Proteomes" id="UP000179636">
    <property type="component" value="Unassembled WGS sequence"/>
</dbReference>
<evidence type="ECO:0000313" key="1">
    <source>
        <dbReference type="EMBL" id="OHT97150.1"/>
    </source>
</evidence>
<dbReference type="OrthoDB" id="4725120at2"/>
<dbReference type="SUPFAM" id="SSF55729">
    <property type="entry name" value="Acyl-CoA N-acyltransferases (Nat)"/>
    <property type="match status" value="1"/>
</dbReference>
<dbReference type="InterPro" id="IPR016181">
    <property type="entry name" value="Acyl_CoA_acyltransferase"/>
</dbReference>
<comment type="caution">
    <text evidence="1">The sequence shown here is derived from an EMBL/GenBank/DDBJ whole genome shotgun (WGS) entry which is preliminary data.</text>
</comment>
<protein>
    <submittedName>
        <fullName evidence="1">GNAT family N-acetyltransferase</fullName>
    </submittedName>
</protein>